<dbReference type="PANTHER" id="PTHR47691:SF3">
    <property type="entry name" value="HTH-TYPE TRANSCRIPTIONAL REGULATOR RV0890C-RELATED"/>
    <property type="match status" value="1"/>
</dbReference>
<name>A0A368SZ19_9ACTN</name>
<evidence type="ECO:0000256" key="1">
    <source>
        <dbReference type="ARBA" id="ARBA00005820"/>
    </source>
</evidence>
<accession>A0A368SZ19</accession>
<dbReference type="SMART" id="SM00028">
    <property type="entry name" value="TPR"/>
    <property type="match status" value="4"/>
</dbReference>
<dbReference type="Pfam" id="PF03704">
    <property type="entry name" value="BTAD"/>
    <property type="match status" value="1"/>
</dbReference>
<dbReference type="Gene3D" id="1.10.10.10">
    <property type="entry name" value="Winged helix-like DNA-binding domain superfamily/Winged helix DNA-binding domain"/>
    <property type="match status" value="1"/>
</dbReference>
<dbReference type="GO" id="GO:0006355">
    <property type="term" value="P:regulation of DNA-templated transcription"/>
    <property type="evidence" value="ECO:0007669"/>
    <property type="project" value="InterPro"/>
</dbReference>
<keyword evidence="5" id="KW-0808">Transferase</keyword>
<dbReference type="GO" id="GO:0003677">
    <property type="term" value="F:DNA binding"/>
    <property type="evidence" value="ECO:0007669"/>
    <property type="project" value="UniProtKB-UniRule"/>
</dbReference>
<comment type="similarity">
    <text evidence="1">Belongs to the AfsR/DnrI/RedD regulatory family.</text>
</comment>
<reference evidence="5 6" key="1">
    <citation type="submission" date="2018-04" db="EMBL/GenBank/DDBJ databases">
        <title>Novel actinobacteria from marine sediment.</title>
        <authorList>
            <person name="Ng Z.Y."/>
            <person name="Tan G.Y.A."/>
        </authorList>
    </citation>
    <scope>NUCLEOTIDE SEQUENCE [LARGE SCALE GENOMIC DNA]</scope>
    <source>
        <strain evidence="5 6">TPS81</strain>
    </source>
</reference>
<organism evidence="5 6">
    <name type="scientific">Marinitenerispora sediminis</name>
    <dbReference type="NCBI Taxonomy" id="1931232"/>
    <lineage>
        <taxon>Bacteria</taxon>
        <taxon>Bacillati</taxon>
        <taxon>Actinomycetota</taxon>
        <taxon>Actinomycetes</taxon>
        <taxon>Streptosporangiales</taxon>
        <taxon>Nocardiopsidaceae</taxon>
        <taxon>Marinitenerispora</taxon>
    </lineage>
</organism>
<sequence length="1076" mass="113787">MRFGILGPVDVRLADGSPLAVGGPRVRALLALLLLDAGRPVGTDRLLDGLYGAEPPAAAANALQSQVSRLRRALRPVSGGRELVERLPGGYRIAVAPEDVDAHRFERLAARGRHALASGDPRRAAALLREALALWRGPALADLAGMAGTASGAPHVDAHAARLAELRLATVEDRVEADLALEPHGALVAELRELVAAHPLRERPAAQLVRALHARGRRAEALAVYREARRRLVDELGIEPSAELAAAQLAVLRAEPAPAPPAPRRSVLPAQLTSFVGRDTELERVVALLETARLVTLTGPGGSGKTRLAVEAAARRPVDVCFVELGRVESPDVVPQAVAAALGLRDAALLPPLVTGGPPPPADAAERLAAALAERRLLLVLDNCEHVVVAAARLAGRLLGTCPALRVLATSREPLGITGETLCPVPPLALPPPGVPAAEAPRFPAVRLFAERAAAVRPGFTVNGGSAEAVLHICRALDGLPLAIELAAARLRSLPVGEVAARLDDRFQLLSRGSRTAEPRHRTLRAVVEWSWDLLDDAERRLARRLTVFAGGATVEQAARVCGVSEAEAVDLLTGLADKSLVEAAGDDPQRFRMLATVRAFCAERLADAGEVERTRRAHALYHRGRVLAAAPRLRGSGQLEWLRRLDAEHDDILAALRWAVRAGEREFALEMLAALTSYWWLRGRRVEGAAVARDLLKDLAAEPPAGLEEEYALCALVAATAPSDLLPDRAVDEERLAGGLSGPLRHPFLLVLWGRFAGVPGERGPRMIALERFATDRDPWVQALVRTGLAYRRLAEGRVAESEREFAAGLEGFRSVGERWGMAIALSELGTLAAWRGDWAAASAMAAEALELFGALDAAEDMADVLCQRAAGRLRAGDLAGARSDGERAAELARRAGSPEQLALAHLGLGEVARQHGDLAGARLRFETALRDCPTGWFSAEDARTRLHIALGRIAELEGDAARARDHHGAVLAALAPTGPLAGPNALLVAPTAVEALAGVALLRGDGRQAARLLGTGRVLRGCAVAADPDVGRVTAAARALVGDTAFEHAHRTAAELTREQALAVLAELTARHGA</sequence>
<dbReference type="PANTHER" id="PTHR47691">
    <property type="entry name" value="REGULATOR-RELATED"/>
    <property type="match status" value="1"/>
</dbReference>
<dbReference type="PRINTS" id="PR00364">
    <property type="entry name" value="DISEASERSIST"/>
</dbReference>
<dbReference type="SUPFAM" id="SSF46894">
    <property type="entry name" value="C-terminal effector domain of the bipartite response regulators"/>
    <property type="match status" value="1"/>
</dbReference>
<dbReference type="InterPro" id="IPR011990">
    <property type="entry name" value="TPR-like_helical_dom_sf"/>
</dbReference>
<dbReference type="Proteomes" id="UP000253318">
    <property type="component" value="Unassembled WGS sequence"/>
</dbReference>
<feature type="DNA-binding region" description="OmpR/PhoB-type" evidence="3">
    <location>
        <begin position="1"/>
        <end position="95"/>
    </location>
</feature>
<protein>
    <submittedName>
        <fullName evidence="5">Protein kinase</fullName>
    </submittedName>
</protein>
<dbReference type="InterPro" id="IPR019734">
    <property type="entry name" value="TPR_rpt"/>
</dbReference>
<dbReference type="AlphaFoldDB" id="A0A368SZ19"/>
<dbReference type="InterPro" id="IPR001867">
    <property type="entry name" value="OmpR/PhoB-type_DNA-bd"/>
</dbReference>
<dbReference type="InterPro" id="IPR058852">
    <property type="entry name" value="HTH_77"/>
</dbReference>
<dbReference type="Pfam" id="PF13401">
    <property type="entry name" value="AAA_22"/>
    <property type="match status" value="1"/>
</dbReference>
<keyword evidence="2 3" id="KW-0238">DNA-binding</keyword>
<evidence type="ECO:0000256" key="2">
    <source>
        <dbReference type="ARBA" id="ARBA00023125"/>
    </source>
</evidence>
<dbReference type="SUPFAM" id="SSF48452">
    <property type="entry name" value="TPR-like"/>
    <property type="match status" value="2"/>
</dbReference>
<gene>
    <name evidence="5" type="ORF">DEF24_24385</name>
</gene>
<dbReference type="InterPro" id="IPR027417">
    <property type="entry name" value="P-loop_NTPase"/>
</dbReference>
<dbReference type="SMART" id="SM01043">
    <property type="entry name" value="BTAD"/>
    <property type="match status" value="1"/>
</dbReference>
<proteinExistence type="inferred from homology"/>
<dbReference type="Gene3D" id="3.40.50.300">
    <property type="entry name" value="P-loop containing nucleotide triphosphate hydrolases"/>
    <property type="match status" value="1"/>
</dbReference>
<dbReference type="OrthoDB" id="3194665at2"/>
<dbReference type="Pfam" id="PF25872">
    <property type="entry name" value="HTH_77"/>
    <property type="match status" value="1"/>
</dbReference>
<evidence type="ECO:0000313" key="5">
    <source>
        <dbReference type="EMBL" id="RCV50275.1"/>
    </source>
</evidence>
<dbReference type="InterPro" id="IPR005158">
    <property type="entry name" value="BTAD"/>
</dbReference>
<dbReference type="Pfam" id="PF00486">
    <property type="entry name" value="Trans_reg_C"/>
    <property type="match status" value="1"/>
</dbReference>
<keyword evidence="5" id="KW-0418">Kinase</keyword>
<dbReference type="InterPro" id="IPR016032">
    <property type="entry name" value="Sig_transdc_resp-reg_C-effctor"/>
</dbReference>
<dbReference type="GO" id="GO:0016887">
    <property type="term" value="F:ATP hydrolysis activity"/>
    <property type="evidence" value="ECO:0007669"/>
    <property type="project" value="InterPro"/>
</dbReference>
<dbReference type="RefSeq" id="WP_114399361.1">
    <property type="nucleotide sequence ID" value="NZ_QEIM01000119.1"/>
</dbReference>
<evidence type="ECO:0000259" key="4">
    <source>
        <dbReference type="PROSITE" id="PS51755"/>
    </source>
</evidence>
<dbReference type="EMBL" id="QEIN01000290">
    <property type="protein sequence ID" value="RCV50275.1"/>
    <property type="molecule type" value="Genomic_DNA"/>
</dbReference>
<evidence type="ECO:0000256" key="3">
    <source>
        <dbReference type="PROSITE-ProRule" id="PRU01091"/>
    </source>
</evidence>
<dbReference type="SUPFAM" id="SSF52540">
    <property type="entry name" value="P-loop containing nucleoside triphosphate hydrolases"/>
    <property type="match status" value="1"/>
</dbReference>
<evidence type="ECO:0000313" key="6">
    <source>
        <dbReference type="Proteomes" id="UP000253318"/>
    </source>
</evidence>
<dbReference type="InterPro" id="IPR036388">
    <property type="entry name" value="WH-like_DNA-bd_sf"/>
</dbReference>
<dbReference type="SMART" id="SM00862">
    <property type="entry name" value="Trans_reg_C"/>
    <property type="match status" value="1"/>
</dbReference>
<keyword evidence="6" id="KW-1185">Reference proteome</keyword>
<dbReference type="CDD" id="cd15831">
    <property type="entry name" value="BTAD"/>
    <property type="match status" value="1"/>
</dbReference>
<dbReference type="InterPro" id="IPR049945">
    <property type="entry name" value="AAA_22"/>
</dbReference>
<dbReference type="GO" id="GO:0016301">
    <property type="term" value="F:kinase activity"/>
    <property type="evidence" value="ECO:0007669"/>
    <property type="project" value="UniProtKB-KW"/>
</dbReference>
<dbReference type="PROSITE" id="PS51755">
    <property type="entry name" value="OMPR_PHOB"/>
    <property type="match status" value="1"/>
</dbReference>
<feature type="domain" description="OmpR/PhoB-type" evidence="4">
    <location>
        <begin position="1"/>
        <end position="95"/>
    </location>
</feature>
<dbReference type="GO" id="GO:0000160">
    <property type="term" value="P:phosphorelay signal transduction system"/>
    <property type="evidence" value="ECO:0007669"/>
    <property type="project" value="InterPro"/>
</dbReference>
<dbReference type="Gene3D" id="1.25.40.10">
    <property type="entry name" value="Tetratricopeptide repeat domain"/>
    <property type="match status" value="2"/>
</dbReference>
<comment type="caution">
    <text evidence="5">The sequence shown here is derived from an EMBL/GenBank/DDBJ whole genome shotgun (WGS) entry which is preliminary data.</text>
</comment>